<keyword evidence="3" id="KW-1185">Reference proteome</keyword>
<sequence length="101" mass="11015">MLVTLPPFIQQAEGKGLLDTYRPKGADQVAAADKAPSGKWTSIVNNYFCFIYNKKELKRAPATWQDLLDASSARSPHWAAASPPAKTSRPPTPTPPHSPRS</sequence>
<dbReference type="AlphaFoldDB" id="A0A0P4R8C1"/>
<protein>
    <submittedName>
        <fullName evidence="2">2-aminoethylphosphonate-binding periplasmic protein</fullName>
    </submittedName>
</protein>
<comment type="caution">
    <text evidence="2">The sequence shown here is derived from an EMBL/GenBank/DDBJ whole genome shotgun (WGS) entry which is preliminary data.</text>
</comment>
<feature type="compositionally biased region" description="Pro residues" evidence="1">
    <location>
        <begin position="90"/>
        <end position="101"/>
    </location>
</feature>
<proteinExistence type="predicted"/>
<evidence type="ECO:0000313" key="3">
    <source>
        <dbReference type="Proteomes" id="UP000048965"/>
    </source>
</evidence>
<dbReference type="Proteomes" id="UP000048965">
    <property type="component" value="Unassembled WGS sequence"/>
</dbReference>
<accession>A0A0P4R8C1</accession>
<gene>
    <name evidence="2" type="ORF">TPA0598_04_07500</name>
</gene>
<dbReference type="EMBL" id="BBNO01000004">
    <property type="protein sequence ID" value="GAO09114.1"/>
    <property type="molecule type" value="Genomic_DNA"/>
</dbReference>
<reference evidence="2 3" key="2">
    <citation type="journal article" date="2015" name="Stand. Genomic Sci.">
        <title>Draft genome sequence of marine-derived Streptomyces sp. TP-A0598, a producer of anti-MRSA antibiotic lydicamycins.</title>
        <authorList>
            <person name="Komaki H."/>
            <person name="Ichikawa N."/>
            <person name="Hosoyama A."/>
            <person name="Fujita N."/>
            <person name="Igarashi Y."/>
        </authorList>
    </citation>
    <scope>NUCLEOTIDE SEQUENCE [LARGE SCALE GENOMIC DNA]</scope>
    <source>
        <strain evidence="2 3">NBRC 110027</strain>
    </source>
</reference>
<organism evidence="2 3">
    <name type="scientific">Streptomyces lydicamycinicus</name>
    <dbReference type="NCBI Taxonomy" id="1546107"/>
    <lineage>
        <taxon>Bacteria</taxon>
        <taxon>Bacillati</taxon>
        <taxon>Actinomycetota</taxon>
        <taxon>Actinomycetes</taxon>
        <taxon>Kitasatosporales</taxon>
        <taxon>Streptomycetaceae</taxon>
        <taxon>Streptomyces</taxon>
    </lineage>
</organism>
<evidence type="ECO:0000256" key="1">
    <source>
        <dbReference type="SAM" id="MobiDB-lite"/>
    </source>
</evidence>
<name>A0A0P4R8C1_9ACTN</name>
<feature type="region of interest" description="Disordered" evidence="1">
    <location>
        <begin position="73"/>
        <end position="101"/>
    </location>
</feature>
<reference evidence="3" key="1">
    <citation type="submission" date="2014-09" db="EMBL/GenBank/DDBJ databases">
        <title>Whole genome shotgun sequence of Streptomyces sp. NBRC 110027.</title>
        <authorList>
            <person name="Komaki H."/>
            <person name="Ichikawa N."/>
            <person name="Katano-Makiyama Y."/>
            <person name="Hosoyama A."/>
            <person name="Hashimoto M."/>
            <person name="Uohara A."/>
            <person name="Kitahashi Y."/>
            <person name="Ohji S."/>
            <person name="Kimura A."/>
            <person name="Yamazoe A."/>
            <person name="Igarashi Y."/>
            <person name="Fujita N."/>
        </authorList>
    </citation>
    <scope>NUCLEOTIDE SEQUENCE [LARGE SCALE GENOMIC DNA]</scope>
    <source>
        <strain evidence="3">NBRC 110027</strain>
    </source>
</reference>
<feature type="compositionally biased region" description="Low complexity" evidence="1">
    <location>
        <begin position="79"/>
        <end position="89"/>
    </location>
</feature>
<dbReference type="Pfam" id="PF13343">
    <property type="entry name" value="SBP_bac_6"/>
    <property type="match status" value="1"/>
</dbReference>
<dbReference type="Gene3D" id="3.40.190.10">
    <property type="entry name" value="Periplasmic binding protein-like II"/>
    <property type="match status" value="2"/>
</dbReference>
<dbReference type="SUPFAM" id="SSF53850">
    <property type="entry name" value="Periplasmic binding protein-like II"/>
    <property type="match status" value="1"/>
</dbReference>
<evidence type="ECO:0000313" key="2">
    <source>
        <dbReference type="EMBL" id="GAO09114.1"/>
    </source>
</evidence>